<dbReference type="InterPro" id="IPR016024">
    <property type="entry name" value="ARM-type_fold"/>
</dbReference>
<dbReference type="EMBL" id="KZ303520">
    <property type="protein sequence ID" value="PIA14197.1"/>
    <property type="molecule type" value="Genomic_DNA"/>
</dbReference>
<dbReference type="GO" id="GO:0005085">
    <property type="term" value="F:guanyl-nucleotide exchange factor activity"/>
    <property type="evidence" value="ECO:0007669"/>
    <property type="project" value="InterPro"/>
</dbReference>
<keyword evidence="3" id="KW-1185">Reference proteome</keyword>
<evidence type="ECO:0000313" key="2">
    <source>
        <dbReference type="EMBL" id="PIA14197.1"/>
    </source>
</evidence>
<reference evidence="2 3" key="1">
    <citation type="journal article" date="2015" name="Genome Biol. Evol.">
        <title>Phylogenomic analyses indicate that early fungi evolved digesting cell walls of algal ancestors of land plants.</title>
        <authorList>
            <person name="Chang Y."/>
            <person name="Wang S."/>
            <person name="Sekimoto S."/>
            <person name="Aerts A.L."/>
            <person name="Choi C."/>
            <person name="Clum A."/>
            <person name="LaButti K.M."/>
            <person name="Lindquist E.A."/>
            <person name="Yee Ngan C."/>
            <person name="Ohm R.A."/>
            <person name="Salamov A.A."/>
            <person name="Grigoriev I.V."/>
            <person name="Spatafora J.W."/>
            <person name="Berbee M.L."/>
        </authorList>
    </citation>
    <scope>NUCLEOTIDE SEQUENCE [LARGE SCALE GENOMIC DNA]</scope>
    <source>
        <strain evidence="2 3">NRRL 1564</strain>
    </source>
</reference>
<feature type="region of interest" description="Disordered" evidence="1">
    <location>
        <begin position="1"/>
        <end position="30"/>
    </location>
</feature>
<name>A0A2G5B650_COERN</name>
<feature type="compositionally biased region" description="Low complexity" evidence="1">
    <location>
        <begin position="20"/>
        <end position="30"/>
    </location>
</feature>
<dbReference type="InterPro" id="IPR040144">
    <property type="entry name" value="RAP1GDS1"/>
</dbReference>
<dbReference type="PANTHER" id="PTHR10957">
    <property type="entry name" value="RAP1 GTPASE-GDP DISSOCIATION STIMULATOR 1"/>
    <property type="match status" value="1"/>
</dbReference>
<dbReference type="OrthoDB" id="26149at2759"/>
<accession>A0A2G5B650</accession>
<proteinExistence type="predicted"/>
<protein>
    <recommendedName>
        <fullName evidence="4">ARM repeat-containing protein</fullName>
    </recommendedName>
</protein>
<sequence>MAIPTRTQRVAAVDSNRDNSSSAGTTTTPSAQWLAKADSWESTAQAVCQENLGPVLEYLLTSQDQVLSSGQIVTTAKVFKVLADMSRSSDIRRELTETTELGSVSCHLLQRTEASLSFSPLQQQVPDERAEHVFLLVQLLRCICNQSADNDAGRAKILQNGGISTLAAVLCSVDEVWREPLLVGQAAFGAALNVSLDNAECTAALISAGAMGPHIRGLYLDATRSDDLFRIWPIICMSLDNMCEHEQAVPELEAHAEFPQSLLGSLVRITQILSNNDATNDDTGKALRGAQRTLLWILCETLEKSAGIRKQLCQPETMLSLFDVLEFYLCNETESEEQADAEQDGNSETAIKTAAQPLPPNKPMPQKTNRNADAITQMIVGVSGEDEGLEVLFENPRLMDRLISAFTSSYSSVLDPQDQRHDSMAAAAALCLGNLARTDSHCSRLVAEHPALVRALIHDWFASRSPNVRTRHAVSGLLKNLCLASTNKQRMADFGLITVAADNIDTAVVPIMANAIGILRHLLNGPAAMEIVSELLRLRKPRVPLSSKRAEECALETLLRAVKETDIDGIRCEGTRLVAAVVKKVYLRKDERQPLLEQAQQDLEARGAELVVPLVRLVMLDGQRHPLLQQESLVALTILVSATSSRASYAHSIVRLLAPENSVPLANPVAQCEDKEVKGEEEGEEGEDSGNKTTAEVEGFAGILCALLRPEGAAVWPQTTLQAKSMVTQLKASLQAADLRSFDPVGLAKFQKDILPLAD</sequence>
<dbReference type="Proteomes" id="UP000242474">
    <property type="component" value="Unassembled WGS sequence"/>
</dbReference>
<organism evidence="2 3">
    <name type="scientific">Coemansia reversa (strain ATCC 12441 / NRRL 1564)</name>
    <dbReference type="NCBI Taxonomy" id="763665"/>
    <lineage>
        <taxon>Eukaryota</taxon>
        <taxon>Fungi</taxon>
        <taxon>Fungi incertae sedis</taxon>
        <taxon>Zoopagomycota</taxon>
        <taxon>Kickxellomycotina</taxon>
        <taxon>Kickxellomycetes</taxon>
        <taxon>Kickxellales</taxon>
        <taxon>Kickxellaceae</taxon>
        <taxon>Coemansia</taxon>
    </lineage>
</organism>
<dbReference type="STRING" id="763665.A0A2G5B650"/>
<dbReference type="Gene3D" id="1.25.10.10">
    <property type="entry name" value="Leucine-rich Repeat Variant"/>
    <property type="match status" value="2"/>
</dbReference>
<evidence type="ECO:0000256" key="1">
    <source>
        <dbReference type="SAM" id="MobiDB-lite"/>
    </source>
</evidence>
<evidence type="ECO:0000313" key="3">
    <source>
        <dbReference type="Proteomes" id="UP000242474"/>
    </source>
</evidence>
<dbReference type="InterPro" id="IPR011989">
    <property type="entry name" value="ARM-like"/>
</dbReference>
<dbReference type="SUPFAM" id="SSF48371">
    <property type="entry name" value="ARM repeat"/>
    <property type="match status" value="1"/>
</dbReference>
<gene>
    <name evidence="2" type="ORF">COEREDRAFT_10559</name>
</gene>
<evidence type="ECO:0008006" key="4">
    <source>
        <dbReference type="Google" id="ProtNLM"/>
    </source>
</evidence>
<dbReference type="AlphaFoldDB" id="A0A2G5B650"/>